<feature type="region of interest" description="Disordered" evidence="1">
    <location>
        <begin position="31"/>
        <end position="54"/>
    </location>
</feature>
<evidence type="ECO:0000256" key="1">
    <source>
        <dbReference type="SAM" id="MobiDB-lite"/>
    </source>
</evidence>
<feature type="compositionally biased region" description="Polar residues" evidence="1">
    <location>
        <begin position="91"/>
        <end position="114"/>
    </location>
</feature>
<feature type="region of interest" description="Disordered" evidence="1">
    <location>
        <begin position="87"/>
        <end position="114"/>
    </location>
</feature>
<dbReference type="eggNOG" id="ENOG502T0XC">
    <property type="taxonomic scope" value="Eukaryota"/>
</dbReference>
<name>A2BDK4_ORYLA</name>
<organism evidence="3">
    <name type="scientific">Oryzias latipes</name>
    <name type="common">Japanese rice fish</name>
    <name type="synonym">Japanese killifish</name>
    <dbReference type="NCBI Taxonomy" id="8090"/>
    <lineage>
        <taxon>Eukaryota</taxon>
        <taxon>Metazoa</taxon>
        <taxon>Chordata</taxon>
        <taxon>Craniata</taxon>
        <taxon>Vertebrata</taxon>
        <taxon>Euteleostomi</taxon>
        <taxon>Actinopterygii</taxon>
        <taxon>Neopterygii</taxon>
        <taxon>Teleostei</taxon>
        <taxon>Neoteleostei</taxon>
        <taxon>Acanthomorphata</taxon>
        <taxon>Ovalentaria</taxon>
        <taxon>Atherinomorphae</taxon>
        <taxon>Beloniformes</taxon>
        <taxon>Adrianichthyidae</taxon>
        <taxon>Oryziinae</taxon>
        <taxon>Oryzias</taxon>
    </lineage>
</organism>
<feature type="signal peptide" evidence="2">
    <location>
        <begin position="1"/>
        <end position="27"/>
    </location>
</feature>
<sequence length="153" mass="16127">MVFQQKLVSFGVLVLLLAALCPQYACGKRGGPFRGKGKGDDEKGSSSQGRGLSKQGLKWAGAAAAAGMLGGTGTGYGLGLFGKPKHGGGNFNKQKSASSDQGQRPHYQETQKQNNQTFWRAFVRGAAPVPEANMFGMLGHVLPFLTAAWIRGI</sequence>
<dbReference type="OMA" id="YAYSKRG"/>
<proteinExistence type="predicted"/>
<dbReference type="AlphaFoldDB" id="A2BDK4"/>
<dbReference type="EMBL" id="BN001013">
    <property type="protein sequence ID" value="CAL64058.1"/>
    <property type="molecule type" value="Genomic_DNA"/>
</dbReference>
<accession>A2BDK4</accession>
<protein>
    <submittedName>
        <fullName evidence="3">Shadoo 2 protein Sho2</fullName>
    </submittedName>
</protein>
<keyword evidence="2" id="KW-0732">Signal</keyword>
<dbReference type="HOGENOM" id="CLU_1712708_0_0_1"/>
<feature type="chain" id="PRO_5014565266" evidence="2">
    <location>
        <begin position="28"/>
        <end position="153"/>
    </location>
</feature>
<evidence type="ECO:0000313" key="3">
    <source>
        <dbReference type="EMBL" id="CAL64058.1"/>
    </source>
</evidence>
<gene>
    <name evidence="3" type="primary">sprnb</name>
</gene>
<evidence type="ECO:0000256" key="2">
    <source>
        <dbReference type="SAM" id="SignalP"/>
    </source>
</evidence>
<reference evidence="3" key="1">
    <citation type="journal article" date="2007" name="BMC Genomics">
        <title>Comparative genomic analysis of prion genes.</title>
        <authorList>
            <person name="Premzl M."/>
            <person name="Gamulin V."/>
        </authorList>
    </citation>
    <scope>NUCLEOTIDE SEQUENCE</scope>
</reference>